<gene>
    <name evidence="1" type="ORF">OF801_07500</name>
</gene>
<reference evidence="1" key="1">
    <citation type="submission" date="2022-10" db="EMBL/GenBank/DDBJ databases">
        <title>Genome assembly of Lactococcus garvieae isolates from cricket gut.</title>
        <authorList>
            <person name="Luecke A.R."/>
            <person name="Brown A.M.V."/>
            <person name="Wakeman C.A."/>
        </authorList>
    </citation>
    <scope>NUCLEOTIDE SEQUENCE</scope>
    <source>
        <strain evidence="1">Alexii-11_2</strain>
    </source>
</reference>
<evidence type="ECO:0000313" key="1">
    <source>
        <dbReference type="EMBL" id="UYT09817.1"/>
    </source>
</evidence>
<protein>
    <submittedName>
        <fullName evidence="1">Uncharacterized protein</fullName>
    </submittedName>
</protein>
<evidence type="ECO:0000313" key="2">
    <source>
        <dbReference type="Proteomes" id="UP001164042"/>
    </source>
</evidence>
<dbReference type="RefSeq" id="WP_264307875.1">
    <property type="nucleotide sequence ID" value="NZ_CP109635.1"/>
</dbReference>
<dbReference type="Proteomes" id="UP001164042">
    <property type="component" value="Chromosome"/>
</dbReference>
<dbReference type="EMBL" id="CP109635">
    <property type="protein sequence ID" value="UYT09817.1"/>
    <property type="molecule type" value="Genomic_DNA"/>
</dbReference>
<sequence length="106" mass="12162">MKKASKERGRTIMNEKNLSEFIELATSGQKEVQGFSGYVKIMNVSYYKHLIFRCVSVNDSRTIYKCGNHTVIIRYKNIGSEDFARYTGFVADYIAPVTELVERSGY</sequence>
<proteinExistence type="predicted"/>
<name>A0AA46TUG6_9LACT</name>
<accession>A0AA46TUG6</accession>
<dbReference type="AlphaFoldDB" id="A0AA46TUG6"/>
<organism evidence="1 2">
    <name type="scientific">Lactococcus garvieae</name>
    <dbReference type="NCBI Taxonomy" id="1363"/>
    <lineage>
        <taxon>Bacteria</taxon>
        <taxon>Bacillati</taxon>
        <taxon>Bacillota</taxon>
        <taxon>Bacilli</taxon>
        <taxon>Lactobacillales</taxon>
        <taxon>Streptococcaceae</taxon>
        <taxon>Lactococcus</taxon>
    </lineage>
</organism>